<dbReference type="PANTHER" id="PTHR11365:SF23">
    <property type="entry name" value="HYPOTHETICAL 5-OXOPROLINASE (EUROFUNG)-RELATED"/>
    <property type="match status" value="1"/>
</dbReference>
<dbReference type="InterPro" id="IPR043129">
    <property type="entry name" value="ATPase_NBD"/>
</dbReference>
<evidence type="ECO:0000313" key="3">
    <source>
        <dbReference type="EMBL" id="SHK80880.1"/>
    </source>
</evidence>
<dbReference type="Pfam" id="PF05378">
    <property type="entry name" value="Hydant_A_N"/>
    <property type="match status" value="1"/>
</dbReference>
<feature type="domain" description="Hydantoinase/oxoprolinase N-terminal" evidence="2">
    <location>
        <begin position="5"/>
        <end position="177"/>
    </location>
</feature>
<evidence type="ECO:0000259" key="2">
    <source>
        <dbReference type="Pfam" id="PF05378"/>
    </source>
</evidence>
<evidence type="ECO:0000313" key="4">
    <source>
        <dbReference type="Proteomes" id="UP000184263"/>
    </source>
</evidence>
<proteinExistence type="predicted"/>
<dbReference type="RefSeq" id="WP_073090699.1">
    <property type="nucleotide sequence ID" value="NZ_FRBC01000018.1"/>
</dbReference>
<sequence>MRQVRIGIDVGGTFTDAVAIDNTTYEIIAQEKIPTTHGAREGVAEGIITVLQNILEKNHIAPEEVVFIAHGTTQATNALLEGDVAVTGVLAMGSGMESGRAQTASDVGDIPLAPGKFLSVLHEYVETEDASALADKIHEKLAALKQAGAEVIVATESFGVDDESNEKFVMKLAREMGLYATGGHEVSQLYGLRVRTRTAVVNGSLIPKMMETADMTEACVKRSGIPASLMIMRCDGGVMTVDEVRRRPILTMLSGLAAGVAGVLMYERLSDGIFLEAGGTSTDISVVKDGRVMVRYGEVGGHKTYLSSLDVRTLGVAGGSMIRVEKRKITDVGPRSAHIAGLAYEIFSPALSDPHLELVAPLKDDAPVYAAVVGSDGRRVSLTLAGAANLLGSVPENDYAKAGEAGREAARLAWETLGKALGCSAEEAAKQAMEIAAEKIWEIVARLIREYELSPQVLCLAGGGGSGGVIVPYLGMRKNIRWKIVKNAPIISTIGVAMAMVREVVERTVVQPSEEDIRSIRREAMEKILRSGAQESTVEIAIEIDRQANILRAVAMGATELRKNDGAEGALTYEELQAIAAQSMELPSENVKEAATAGAWHVFDGQYKKRLLGLIPVKKHKVRVLNRNGVVCLQREALGAIVCTKADLQAELKALLEDTVEYGATGGELPGLFAYYGEKQLNLSGLASREQVLDLMKMEAELLPENEKIIVLAVR</sequence>
<name>A0A1M6VHE7_SELRU</name>
<reference evidence="3 4" key="1">
    <citation type="submission" date="2016-11" db="EMBL/GenBank/DDBJ databases">
        <authorList>
            <person name="Jaros S."/>
            <person name="Januszkiewicz K."/>
            <person name="Wedrychowicz H."/>
        </authorList>
    </citation>
    <scope>NUCLEOTIDE SEQUENCE [LARGE SCALE GENOMIC DNA]</scope>
    <source>
        <strain evidence="3 4">HD4</strain>
    </source>
</reference>
<dbReference type="InterPro" id="IPR045079">
    <property type="entry name" value="Oxoprolinase-like"/>
</dbReference>
<dbReference type="Proteomes" id="UP000184263">
    <property type="component" value="Unassembled WGS sequence"/>
</dbReference>
<dbReference type="Pfam" id="PF01968">
    <property type="entry name" value="Hydantoinase_A"/>
    <property type="match status" value="1"/>
</dbReference>
<feature type="domain" description="Hydantoinase A/oxoprolinase" evidence="1">
    <location>
        <begin position="195"/>
        <end position="503"/>
    </location>
</feature>
<dbReference type="InterPro" id="IPR008040">
    <property type="entry name" value="Hydant_A_N"/>
</dbReference>
<dbReference type="Gene3D" id="3.30.420.40">
    <property type="match status" value="1"/>
</dbReference>
<dbReference type="GO" id="GO:0005829">
    <property type="term" value="C:cytosol"/>
    <property type="evidence" value="ECO:0007669"/>
    <property type="project" value="TreeGrafter"/>
</dbReference>
<dbReference type="GO" id="GO:0017168">
    <property type="term" value="F:5-oxoprolinase (ATP-hydrolyzing) activity"/>
    <property type="evidence" value="ECO:0007669"/>
    <property type="project" value="TreeGrafter"/>
</dbReference>
<dbReference type="PANTHER" id="PTHR11365">
    <property type="entry name" value="5-OXOPROLINASE RELATED"/>
    <property type="match status" value="1"/>
</dbReference>
<dbReference type="GO" id="GO:0006749">
    <property type="term" value="P:glutathione metabolic process"/>
    <property type="evidence" value="ECO:0007669"/>
    <property type="project" value="TreeGrafter"/>
</dbReference>
<dbReference type="SUPFAM" id="SSF53067">
    <property type="entry name" value="Actin-like ATPase domain"/>
    <property type="match status" value="1"/>
</dbReference>
<protein>
    <submittedName>
        <fullName evidence="3">N-methylhydantoinase A/oxoprolinase/acetone carboxylase, beta subunit</fullName>
    </submittedName>
</protein>
<accession>A0A1M6VHE7</accession>
<dbReference type="OrthoDB" id="9768323at2"/>
<gene>
    <name evidence="3" type="ORF">SAMN05216582_11870</name>
</gene>
<evidence type="ECO:0000259" key="1">
    <source>
        <dbReference type="Pfam" id="PF01968"/>
    </source>
</evidence>
<dbReference type="AlphaFoldDB" id="A0A1M6VHE7"/>
<organism evidence="3 4">
    <name type="scientific">Selenomonas ruminantium</name>
    <dbReference type="NCBI Taxonomy" id="971"/>
    <lineage>
        <taxon>Bacteria</taxon>
        <taxon>Bacillati</taxon>
        <taxon>Bacillota</taxon>
        <taxon>Negativicutes</taxon>
        <taxon>Selenomonadales</taxon>
        <taxon>Selenomonadaceae</taxon>
        <taxon>Selenomonas</taxon>
    </lineage>
</organism>
<dbReference type="InterPro" id="IPR002821">
    <property type="entry name" value="Hydantoinase_A"/>
</dbReference>
<dbReference type="EMBL" id="FRBC01000018">
    <property type="protein sequence ID" value="SHK80880.1"/>
    <property type="molecule type" value="Genomic_DNA"/>
</dbReference>